<keyword evidence="2" id="KW-0732">Signal</keyword>
<feature type="region of interest" description="Disordered" evidence="1">
    <location>
        <begin position="547"/>
        <end position="568"/>
    </location>
</feature>
<protein>
    <recommendedName>
        <fullName evidence="5">Anaphase-promoting complex subunit 4</fullName>
    </recommendedName>
</protein>
<evidence type="ECO:0000313" key="4">
    <source>
        <dbReference type="Proteomes" id="UP001642464"/>
    </source>
</evidence>
<gene>
    <name evidence="3" type="ORF">SCF082_LOCUS11298</name>
</gene>
<feature type="signal peptide" evidence="2">
    <location>
        <begin position="1"/>
        <end position="22"/>
    </location>
</feature>
<reference evidence="3 4" key="1">
    <citation type="submission" date="2024-02" db="EMBL/GenBank/DDBJ databases">
        <authorList>
            <person name="Chen Y."/>
            <person name="Shah S."/>
            <person name="Dougan E. K."/>
            <person name="Thang M."/>
            <person name="Chan C."/>
        </authorList>
    </citation>
    <scope>NUCLEOTIDE SEQUENCE [LARGE SCALE GENOMIC DNA]</scope>
</reference>
<comment type="caution">
    <text evidence="3">The sequence shown here is derived from an EMBL/GenBank/DDBJ whole genome shotgun (WGS) entry which is preliminary data.</text>
</comment>
<sequence>MTCFGDLGVLLGLSILWSRVEASWRRKRQKRLDLLQDLARRVLGRELVSGGGPESYENTVAESVLRAVRQYQDQRPRSERCAPPTFGECCAVTPGLSAVRSLSSSAGGLLSPMLQHAGLVKDEVDVDPEDLLCEDVRCWLSSTSRGELERHLGFYRQVLMRPEVFAEDPRFFHLLVFLCERLEELLGRLSVTSRDCATQLAKVISIGKELLDGLLPVLLLSICDLLDGPTPLLSIETLLSSIETPIDGFAKLWDLDCGRILYELLRSQHFRDFWELRSDRGDRGQTKLLDLWLELRHSWVDALDEGEDLALGSGIHQLFRSKSSREVQQQYLDLYKQLDNLIKFLSMVAHYRRLANIAGDAAMYHLRSTLHHLLQEIEIAVANTLALVSRIMEEVRRTVMNITSGNAKGATGRTLTWLGRLQMIDELSVARSATSLLEAIQELRFLSSDSRLPELRKSCQQSLQQICEITASVEFRSRCAEVPPTALLAPDVFVGDDVESPKEDQKLEIFEDGDASLQVAEVAGARIGPPAHMEAAAAQPLEALRQPLPPSEASRSTPPSELQGKECQQDEQDRFYELFFAAVLPLLGDGTSISIEQATSLLQKGGLSEQQQQEAFESVGAEQDLESEELRRVLERMARVQDGDQASGAGAPRRIPWIHGLLWDGRRLRIGEGFYAP</sequence>
<proteinExistence type="predicted"/>
<dbReference type="EMBL" id="CAXAMM010006669">
    <property type="protein sequence ID" value="CAK9011908.1"/>
    <property type="molecule type" value="Genomic_DNA"/>
</dbReference>
<feature type="chain" id="PRO_5046572911" description="Anaphase-promoting complex subunit 4" evidence="2">
    <location>
        <begin position="23"/>
        <end position="677"/>
    </location>
</feature>
<organism evidence="3 4">
    <name type="scientific">Durusdinium trenchii</name>
    <dbReference type="NCBI Taxonomy" id="1381693"/>
    <lineage>
        <taxon>Eukaryota</taxon>
        <taxon>Sar</taxon>
        <taxon>Alveolata</taxon>
        <taxon>Dinophyceae</taxon>
        <taxon>Suessiales</taxon>
        <taxon>Symbiodiniaceae</taxon>
        <taxon>Durusdinium</taxon>
    </lineage>
</organism>
<evidence type="ECO:0000313" key="3">
    <source>
        <dbReference type="EMBL" id="CAK9011908.1"/>
    </source>
</evidence>
<name>A0ABP0JBX4_9DINO</name>
<evidence type="ECO:0008006" key="5">
    <source>
        <dbReference type="Google" id="ProtNLM"/>
    </source>
</evidence>
<accession>A0ABP0JBX4</accession>
<evidence type="ECO:0000256" key="2">
    <source>
        <dbReference type="SAM" id="SignalP"/>
    </source>
</evidence>
<dbReference type="Proteomes" id="UP001642464">
    <property type="component" value="Unassembled WGS sequence"/>
</dbReference>
<evidence type="ECO:0000256" key="1">
    <source>
        <dbReference type="SAM" id="MobiDB-lite"/>
    </source>
</evidence>
<keyword evidence="4" id="KW-1185">Reference proteome</keyword>